<organism evidence="7 8">
    <name type="scientific">Flagellimonas nanhaiensis</name>
    <dbReference type="NCBI Taxonomy" id="2292706"/>
    <lineage>
        <taxon>Bacteria</taxon>
        <taxon>Pseudomonadati</taxon>
        <taxon>Bacteroidota</taxon>
        <taxon>Flavobacteriia</taxon>
        <taxon>Flavobacteriales</taxon>
        <taxon>Flavobacteriaceae</taxon>
        <taxon>Flagellimonas</taxon>
    </lineage>
</organism>
<keyword evidence="4 6" id="KW-1133">Transmembrane helix</keyword>
<keyword evidence="3 6" id="KW-0812">Transmembrane</keyword>
<gene>
    <name evidence="7" type="ORF">DX873_07885</name>
</gene>
<dbReference type="OrthoDB" id="681046at2"/>
<dbReference type="GO" id="GO:0005886">
    <property type="term" value="C:plasma membrane"/>
    <property type="evidence" value="ECO:0007669"/>
    <property type="project" value="UniProtKB-SubCell"/>
</dbReference>
<proteinExistence type="predicted"/>
<reference evidence="7 8" key="1">
    <citation type="submission" date="2018-08" db="EMBL/GenBank/DDBJ databases">
        <title>Muricauda nanhaiensis sp. nov., isolated from seawater of the South China Sea.</title>
        <authorList>
            <person name="Dang Y."/>
        </authorList>
    </citation>
    <scope>NUCLEOTIDE SEQUENCE [LARGE SCALE GENOMIC DNA]</scope>
    <source>
        <strain evidence="7 8">SM1704</strain>
    </source>
</reference>
<dbReference type="Proteomes" id="UP000261828">
    <property type="component" value="Unassembled WGS sequence"/>
</dbReference>
<evidence type="ECO:0000256" key="6">
    <source>
        <dbReference type="SAM" id="Phobius"/>
    </source>
</evidence>
<evidence type="ECO:0000256" key="4">
    <source>
        <dbReference type="ARBA" id="ARBA00022989"/>
    </source>
</evidence>
<dbReference type="RefSeq" id="WP_116183923.1">
    <property type="nucleotide sequence ID" value="NZ_QTJX01000002.1"/>
</dbReference>
<evidence type="ECO:0000256" key="5">
    <source>
        <dbReference type="ARBA" id="ARBA00023136"/>
    </source>
</evidence>
<dbReference type="EMBL" id="QTJX01000002">
    <property type="protein sequence ID" value="RDY59309.1"/>
    <property type="molecule type" value="Genomic_DNA"/>
</dbReference>
<feature type="transmembrane region" description="Helical" evidence="6">
    <location>
        <begin position="7"/>
        <end position="25"/>
    </location>
</feature>
<feature type="transmembrane region" description="Helical" evidence="6">
    <location>
        <begin position="57"/>
        <end position="78"/>
    </location>
</feature>
<sequence length="79" mass="9096">MGKTIANTWTVLMILTITTALISMVNTTYTSGLILVLATFKFLIVAFQFMELKRAHFLWKFLILSYIILFTIIIFIVAF</sequence>
<evidence type="ECO:0000313" key="7">
    <source>
        <dbReference type="EMBL" id="RDY59309.1"/>
    </source>
</evidence>
<evidence type="ECO:0000256" key="2">
    <source>
        <dbReference type="ARBA" id="ARBA00022475"/>
    </source>
</evidence>
<comment type="caution">
    <text evidence="7">The sequence shown here is derived from an EMBL/GenBank/DDBJ whole genome shotgun (WGS) entry which is preliminary data.</text>
</comment>
<protein>
    <recommendedName>
        <fullName evidence="9">Cytochrome C oxidase subunit IV</fullName>
    </recommendedName>
</protein>
<evidence type="ECO:0000256" key="1">
    <source>
        <dbReference type="ARBA" id="ARBA00004651"/>
    </source>
</evidence>
<dbReference type="Pfam" id="PF03626">
    <property type="entry name" value="COX4_pro"/>
    <property type="match status" value="1"/>
</dbReference>
<dbReference type="InterPro" id="IPR005171">
    <property type="entry name" value="Cyt_c_oxidase_su4_prok"/>
</dbReference>
<evidence type="ECO:0000256" key="3">
    <source>
        <dbReference type="ARBA" id="ARBA00022692"/>
    </source>
</evidence>
<evidence type="ECO:0000313" key="8">
    <source>
        <dbReference type="Proteomes" id="UP000261828"/>
    </source>
</evidence>
<comment type="subcellular location">
    <subcellularLocation>
        <location evidence="1">Cell membrane</location>
        <topology evidence="1">Multi-pass membrane protein</topology>
    </subcellularLocation>
</comment>
<keyword evidence="8" id="KW-1185">Reference proteome</keyword>
<keyword evidence="5 6" id="KW-0472">Membrane</keyword>
<accession>A0A371JP75</accession>
<feature type="transmembrane region" description="Helical" evidence="6">
    <location>
        <begin position="31"/>
        <end position="50"/>
    </location>
</feature>
<dbReference type="AlphaFoldDB" id="A0A371JP75"/>
<name>A0A371JP75_9FLAO</name>
<evidence type="ECO:0008006" key="9">
    <source>
        <dbReference type="Google" id="ProtNLM"/>
    </source>
</evidence>
<keyword evidence="2" id="KW-1003">Cell membrane</keyword>